<accession>A0A182NC26</accession>
<feature type="chain" id="PRO_5008129618" description="Ig-like domain-containing protein" evidence="1">
    <location>
        <begin position="29"/>
        <end position="243"/>
    </location>
</feature>
<dbReference type="InterPro" id="IPR036179">
    <property type="entry name" value="Ig-like_dom_sf"/>
</dbReference>
<reference evidence="2" key="2">
    <citation type="submission" date="2020-05" db="UniProtKB">
        <authorList>
            <consortium name="EnsemblMetazoa"/>
        </authorList>
    </citation>
    <scope>IDENTIFICATION</scope>
    <source>
        <strain evidence="2">WRAIR2</strain>
    </source>
</reference>
<proteinExistence type="predicted"/>
<sequence length="243" mass="27684">MGIPAAVILVITSIALFSVCQHLTLVDALDVDHTVREQEADIEPEIDIADEMIVLPKGGDWNFTCKSHQPIVWKHYADTHAWDPPNVFIHDFQTDDPDKPHGSVLSLTAASAAMVGRYYCVNLQWYTEEQEEELDEMVANYNASTIYVYVNDPDEPLVPVDMPIFRVNQYESFVIPCKPTHPAVEVELYKDLEGELVEENEYSNTQGYKLSFNRLEDGGSYYCQVKGKPDLRIHFEISINEHC</sequence>
<evidence type="ECO:0000313" key="2">
    <source>
        <dbReference type="EnsemblMetazoa" id="ADIR005190-PA"/>
    </source>
</evidence>
<evidence type="ECO:0000256" key="1">
    <source>
        <dbReference type="SAM" id="SignalP"/>
    </source>
</evidence>
<keyword evidence="1" id="KW-0732">Signal</keyword>
<dbReference type="EnsemblMetazoa" id="ADIR005190-RA">
    <property type="protein sequence ID" value="ADIR005190-PA"/>
    <property type="gene ID" value="ADIR005190"/>
</dbReference>
<organism evidence="2 3">
    <name type="scientific">Anopheles dirus</name>
    <dbReference type="NCBI Taxonomy" id="7168"/>
    <lineage>
        <taxon>Eukaryota</taxon>
        <taxon>Metazoa</taxon>
        <taxon>Ecdysozoa</taxon>
        <taxon>Arthropoda</taxon>
        <taxon>Hexapoda</taxon>
        <taxon>Insecta</taxon>
        <taxon>Pterygota</taxon>
        <taxon>Neoptera</taxon>
        <taxon>Endopterygota</taxon>
        <taxon>Diptera</taxon>
        <taxon>Nematocera</taxon>
        <taxon>Culicoidea</taxon>
        <taxon>Culicidae</taxon>
        <taxon>Anophelinae</taxon>
        <taxon>Anopheles</taxon>
    </lineage>
</organism>
<dbReference type="PANTHER" id="PTHR15360">
    <property type="entry name" value="PLATELET-DERIVED GROWTH FACTOR RECEPTOR LIKE"/>
    <property type="match status" value="1"/>
</dbReference>
<keyword evidence="3" id="KW-1185">Reference proteome</keyword>
<evidence type="ECO:0000313" key="3">
    <source>
        <dbReference type="Proteomes" id="UP000075884"/>
    </source>
</evidence>
<evidence type="ECO:0008006" key="4">
    <source>
        <dbReference type="Google" id="ProtNLM"/>
    </source>
</evidence>
<dbReference type="AlphaFoldDB" id="A0A182NC26"/>
<protein>
    <recommendedName>
        <fullName evidence="4">Ig-like domain-containing protein</fullName>
    </recommendedName>
</protein>
<dbReference type="STRING" id="7168.A0A182NC26"/>
<dbReference type="InterPro" id="IPR042495">
    <property type="entry name" value="PDGFRL"/>
</dbReference>
<dbReference type="Gene3D" id="2.60.40.10">
    <property type="entry name" value="Immunoglobulins"/>
    <property type="match status" value="2"/>
</dbReference>
<dbReference type="VEuPathDB" id="VectorBase:ADIR005190"/>
<name>A0A182NC26_9DIPT</name>
<dbReference type="PANTHER" id="PTHR15360:SF4">
    <property type="entry name" value="PROTEIN KINASE DOMAIN-CONTAINING PROTEIN"/>
    <property type="match status" value="1"/>
</dbReference>
<dbReference type="SUPFAM" id="SSF48726">
    <property type="entry name" value="Immunoglobulin"/>
    <property type="match status" value="1"/>
</dbReference>
<reference evidence="3" key="1">
    <citation type="submission" date="2013-03" db="EMBL/GenBank/DDBJ databases">
        <title>The Genome Sequence of Anopheles dirus WRAIR2.</title>
        <authorList>
            <consortium name="The Broad Institute Genomics Platform"/>
            <person name="Neafsey D.E."/>
            <person name="Walton C."/>
            <person name="Walker B."/>
            <person name="Young S.K."/>
            <person name="Zeng Q."/>
            <person name="Gargeya S."/>
            <person name="Fitzgerald M."/>
            <person name="Haas B."/>
            <person name="Abouelleil A."/>
            <person name="Allen A.W."/>
            <person name="Alvarado L."/>
            <person name="Arachchi H.M."/>
            <person name="Berlin A.M."/>
            <person name="Chapman S.B."/>
            <person name="Gainer-Dewar J."/>
            <person name="Goldberg J."/>
            <person name="Griggs A."/>
            <person name="Gujja S."/>
            <person name="Hansen M."/>
            <person name="Howarth C."/>
            <person name="Imamovic A."/>
            <person name="Ireland A."/>
            <person name="Larimer J."/>
            <person name="McCowan C."/>
            <person name="Murphy C."/>
            <person name="Pearson M."/>
            <person name="Poon T.W."/>
            <person name="Priest M."/>
            <person name="Roberts A."/>
            <person name="Saif S."/>
            <person name="Shea T."/>
            <person name="Sisk P."/>
            <person name="Sykes S."/>
            <person name="Wortman J."/>
            <person name="Nusbaum C."/>
            <person name="Birren B."/>
        </authorList>
    </citation>
    <scope>NUCLEOTIDE SEQUENCE [LARGE SCALE GENOMIC DNA]</scope>
    <source>
        <strain evidence="3">WRAIR2</strain>
    </source>
</reference>
<feature type="signal peptide" evidence="1">
    <location>
        <begin position="1"/>
        <end position="28"/>
    </location>
</feature>
<dbReference type="InterPro" id="IPR013783">
    <property type="entry name" value="Ig-like_fold"/>
</dbReference>
<dbReference type="Proteomes" id="UP000075884">
    <property type="component" value="Unassembled WGS sequence"/>
</dbReference>